<reference evidence="1" key="1">
    <citation type="submission" date="2018-02" db="EMBL/GenBank/DDBJ databases">
        <title>Rhizophora mucronata_Transcriptome.</title>
        <authorList>
            <person name="Meera S.P."/>
            <person name="Sreeshan A."/>
            <person name="Augustine A."/>
        </authorList>
    </citation>
    <scope>NUCLEOTIDE SEQUENCE</scope>
    <source>
        <tissue evidence="1">Leaf</tissue>
    </source>
</reference>
<evidence type="ECO:0000313" key="1">
    <source>
        <dbReference type="EMBL" id="MBX51972.1"/>
    </source>
</evidence>
<accession>A0A2P2PB57</accession>
<name>A0A2P2PB57_RHIMU</name>
<proteinExistence type="predicted"/>
<dbReference type="AlphaFoldDB" id="A0A2P2PB57"/>
<sequence>MQLIDFSIYIMEILSKPLQKHNL</sequence>
<organism evidence="1">
    <name type="scientific">Rhizophora mucronata</name>
    <name type="common">Asiatic mangrove</name>
    <dbReference type="NCBI Taxonomy" id="61149"/>
    <lineage>
        <taxon>Eukaryota</taxon>
        <taxon>Viridiplantae</taxon>
        <taxon>Streptophyta</taxon>
        <taxon>Embryophyta</taxon>
        <taxon>Tracheophyta</taxon>
        <taxon>Spermatophyta</taxon>
        <taxon>Magnoliopsida</taxon>
        <taxon>eudicotyledons</taxon>
        <taxon>Gunneridae</taxon>
        <taxon>Pentapetalae</taxon>
        <taxon>rosids</taxon>
        <taxon>fabids</taxon>
        <taxon>Malpighiales</taxon>
        <taxon>Rhizophoraceae</taxon>
        <taxon>Rhizophora</taxon>
    </lineage>
</organism>
<protein>
    <submittedName>
        <fullName evidence="1">Uncharacterized protein</fullName>
    </submittedName>
</protein>
<dbReference type="EMBL" id="GGEC01071488">
    <property type="protein sequence ID" value="MBX51972.1"/>
    <property type="molecule type" value="Transcribed_RNA"/>
</dbReference>